<name>A0ACB7UWG8_DIOAL</name>
<sequence length="444" mass="50113">MNNSISPNHNSEPEDEAWSEITAPSPPFSDTDDTSSWILIPQALEVNDDNNDDDNEEEEDTQSYYSQNLQEEEEEEEEESSEELEIMDQKGPSSSSSSSSRPSPETFISVLIRERVLHRLPAKQLLNLRTVSRQWNDFITSPFFIHSHSQSSISISGVFYIRPSAPINNPSFNPFNKHLHGLQSPELKFLPEPVAVLSSSRGLLCCQAFSGETTKYFIVNPVTGSWVLLPPPANNHGIKPAAVIVFDEPFMFNFALDYKLVVAYDLGGCYGFEVFRSREWEWSVSAELCVTEQIVPESGVAAGGCAHWRTSMQTVVSYNPETDENWDVVWPESYREDVSWELMEIDGKVTCVCVKGDEICVYGSEGSGWKEVRKRRMMRKWGSGEVKVVRVQEVKEVVVVANGRVWGWSLEDGKWREGDWFVGEGCEKFVSFVGSLLHAYGSWG</sequence>
<keyword evidence="2" id="KW-1185">Reference proteome</keyword>
<evidence type="ECO:0000313" key="1">
    <source>
        <dbReference type="EMBL" id="KAH7665167.1"/>
    </source>
</evidence>
<proteinExistence type="predicted"/>
<evidence type="ECO:0000313" key="2">
    <source>
        <dbReference type="Proteomes" id="UP000827976"/>
    </source>
</evidence>
<protein>
    <submittedName>
        <fullName evidence="1">F-box domain-containing protein</fullName>
    </submittedName>
</protein>
<dbReference type="Proteomes" id="UP000827976">
    <property type="component" value="Chromosome 13"/>
</dbReference>
<accession>A0ACB7UWG8</accession>
<organism evidence="1 2">
    <name type="scientific">Dioscorea alata</name>
    <name type="common">Purple yam</name>
    <dbReference type="NCBI Taxonomy" id="55571"/>
    <lineage>
        <taxon>Eukaryota</taxon>
        <taxon>Viridiplantae</taxon>
        <taxon>Streptophyta</taxon>
        <taxon>Embryophyta</taxon>
        <taxon>Tracheophyta</taxon>
        <taxon>Spermatophyta</taxon>
        <taxon>Magnoliopsida</taxon>
        <taxon>Liliopsida</taxon>
        <taxon>Dioscoreales</taxon>
        <taxon>Dioscoreaceae</taxon>
        <taxon>Dioscorea</taxon>
    </lineage>
</organism>
<comment type="caution">
    <text evidence="1">The sequence shown here is derived from an EMBL/GenBank/DDBJ whole genome shotgun (WGS) entry which is preliminary data.</text>
</comment>
<reference evidence="2" key="1">
    <citation type="journal article" date="2022" name="Nat. Commun.">
        <title>Chromosome evolution and the genetic basis of agronomically important traits in greater yam.</title>
        <authorList>
            <person name="Bredeson J.V."/>
            <person name="Lyons J.B."/>
            <person name="Oniyinde I.O."/>
            <person name="Okereke N.R."/>
            <person name="Kolade O."/>
            <person name="Nnabue I."/>
            <person name="Nwadili C.O."/>
            <person name="Hribova E."/>
            <person name="Parker M."/>
            <person name="Nwogha J."/>
            <person name="Shu S."/>
            <person name="Carlson J."/>
            <person name="Kariba R."/>
            <person name="Muthemba S."/>
            <person name="Knop K."/>
            <person name="Barton G.J."/>
            <person name="Sherwood A.V."/>
            <person name="Lopez-Montes A."/>
            <person name="Asiedu R."/>
            <person name="Jamnadass R."/>
            <person name="Muchugi A."/>
            <person name="Goodstein D."/>
            <person name="Egesi C.N."/>
            <person name="Featherston J."/>
            <person name="Asfaw A."/>
            <person name="Simpson G.G."/>
            <person name="Dolezel J."/>
            <person name="Hendre P.S."/>
            <person name="Van Deynze A."/>
            <person name="Kumar P.L."/>
            <person name="Obidiegwu J.E."/>
            <person name="Bhattacharjee R."/>
            <person name="Rokhsar D.S."/>
        </authorList>
    </citation>
    <scope>NUCLEOTIDE SEQUENCE [LARGE SCALE GENOMIC DNA]</scope>
    <source>
        <strain evidence="2">cv. TDa95/00328</strain>
    </source>
</reference>
<dbReference type="EMBL" id="CM037023">
    <property type="protein sequence ID" value="KAH7665167.1"/>
    <property type="molecule type" value="Genomic_DNA"/>
</dbReference>
<gene>
    <name evidence="1" type="ORF">IHE45_13G014700</name>
</gene>